<proteinExistence type="predicted"/>
<evidence type="ECO:0000259" key="2">
    <source>
        <dbReference type="Pfam" id="PF00850"/>
    </source>
</evidence>
<dbReference type="AlphaFoldDB" id="A0A8S4BH62"/>
<name>A0A8S4BH62_9TELE</name>
<dbReference type="PANTHER" id="PTHR10625">
    <property type="entry name" value="HISTONE DEACETYLASE HDAC1-RELATED"/>
    <property type="match status" value="1"/>
</dbReference>
<gene>
    <name evidence="3" type="ORF">MMEN_LOCUS18191</name>
</gene>
<dbReference type="SUPFAM" id="SSF52768">
    <property type="entry name" value="Arginase/deacetylase"/>
    <property type="match status" value="1"/>
</dbReference>
<protein>
    <submittedName>
        <fullName evidence="3">(Atlantic silverside) hypothetical protein</fullName>
    </submittedName>
</protein>
<comment type="caution">
    <text evidence="3">The sequence shown here is derived from an EMBL/GenBank/DDBJ whole genome shotgun (WGS) entry which is preliminary data.</text>
</comment>
<dbReference type="EMBL" id="CAJRST010037777">
    <property type="protein sequence ID" value="CAG6000405.1"/>
    <property type="molecule type" value="Genomic_DNA"/>
</dbReference>
<dbReference type="InterPro" id="IPR023801">
    <property type="entry name" value="His_deacetylse_dom"/>
</dbReference>
<evidence type="ECO:0000313" key="4">
    <source>
        <dbReference type="Proteomes" id="UP000677803"/>
    </source>
</evidence>
<dbReference type="OrthoDB" id="437693at2759"/>
<feature type="region of interest" description="Disordered" evidence="1">
    <location>
        <begin position="1"/>
        <end position="31"/>
    </location>
</feature>
<accession>A0A8S4BH62</accession>
<keyword evidence="4" id="KW-1185">Reference proteome</keyword>
<organism evidence="3 4">
    <name type="scientific">Menidia menidia</name>
    <name type="common">Atlantic silverside</name>
    <dbReference type="NCBI Taxonomy" id="238744"/>
    <lineage>
        <taxon>Eukaryota</taxon>
        <taxon>Metazoa</taxon>
        <taxon>Chordata</taxon>
        <taxon>Craniata</taxon>
        <taxon>Vertebrata</taxon>
        <taxon>Euteleostomi</taxon>
        <taxon>Actinopterygii</taxon>
        <taxon>Neopterygii</taxon>
        <taxon>Teleostei</taxon>
        <taxon>Neoteleostei</taxon>
        <taxon>Acanthomorphata</taxon>
        <taxon>Ovalentaria</taxon>
        <taxon>Atherinomorphae</taxon>
        <taxon>Atheriniformes</taxon>
        <taxon>Atherinopsidae</taxon>
        <taxon>Menidiinae</taxon>
        <taxon>Menidia</taxon>
    </lineage>
</organism>
<dbReference type="Pfam" id="PF00850">
    <property type="entry name" value="Hist_deacetyl"/>
    <property type="match status" value="1"/>
</dbReference>
<dbReference type="InterPro" id="IPR037138">
    <property type="entry name" value="His_deacetylse_dom_sf"/>
</dbReference>
<evidence type="ECO:0000256" key="1">
    <source>
        <dbReference type="SAM" id="MobiDB-lite"/>
    </source>
</evidence>
<dbReference type="InterPro" id="IPR023696">
    <property type="entry name" value="Ureohydrolase_dom_sf"/>
</dbReference>
<feature type="domain" description="Histone deacetylase" evidence="2">
    <location>
        <begin position="150"/>
        <end position="271"/>
    </location>
</feature>
<reference evidence="3" key="1">
    <citation type="submission" date="2021-05" db="EMBL/GenBank/DDBJ databases">
        <authorList>
            <person name="Tigano A."/>
        </authorList>
    </citation>
    <scope>NUCLEOTIDE SEQUENCE</scope>
</reference>
<evidence type="ECO:0000313" key="3">
    <source>
        <dbReference type="EMBL" id="CAG6000405.1"/>
    </source>
</evidence>
<dbReference type="PANTHER" id="PTHR10625:SF19">
    <property type="entry name" value="HISTONE DEACETYLASE 12"/>
    <property type="match status" value="1"/>
</dbReference>
<dbReference type="Proteomes" id="UP000677803">
    <property type="component" value="Unassembled WGS sequence"/>
</dbReference>
<dbReference type="Gene3D" id="3.40.800.20">
    <property type="entry name" value="Histone deacetylase domain"/>
    <property type="match status" value="1"/>
</dbReference>
<dbReference type="GO" id="GO:0004407">
    <property type="term" value="F:histone deacetylase activity"/>
    <property type="evidence" value="ECO:0007669"/>
    <property type="project" value="TreeGrafter"/>
</dbReference>
<dbReference type="GO" id="GO:0040029">
    <property type="term" value="P:epigenetic regulation of gene expression"/>
    <property type="evidence" value="ECO:0007669"/>
    <property type="project" value="TreeGrafter"/>
</dbReference>
<sequence>MNGRGGYQWEPALEEGGSRSSPSYTGGSYKLIHPNNNNPCPRLPRHALPTPAVRQQIPQNDEAEVGGKMTCARRMFSHAARAKSGQIARAALASCRRFHAELVRQESSGLPIIHHSKYVCDLPAKHRFPMGKFPKVLQHLLQDQVITEKQGDGTAFIFKEERSVFTFSVHCGKNFPLRKQQSDLDVSVDDGLEDKEYLSTVEAHLPWLLDTFRPDLVLYDAGVDPHWEDELGRLRLTDQGLYLRDLYVMKTVVGRGVPVATVIGGGYSRDIDKLALRHSIVHRAATQVWRDCGM</sequence>